<evidence type="ECO:0000256" key="4">
    <source>
        <dbReference type="ARBA" id="ARBA00022777"/>
    </source>
</evidence>
<name>A0A084U8M0_9HYPH</name>
<reference evidence="8 9" key="1">
    <citation type="submission" date="2014-05" db="EMBL/GenBank/DDBJ databases">
        <title>Draft Genome Sequence of Nitratireductor basaltis Strain UMTGB225, A Marine Bacterium Isolated from Green Barrel Tunicate.</title>
        <authorList>
            <person name="Gan H.Y."/>
        </authorList>
    </citation>
    <scope>NUCLEOTIDE SEQUENCE [LARGE SCALE GENOMIC DNA]</scope>
    <source>
        <strain evidence="8 9">UMTGB225</strain>
    </source>
</reference>
<evidence type="ECO:0000259" key="6">
    <source>
        <dbReference type="Pfam" id="PF00370"/>
    </source>
</evidence>
<protein>
    <submittedName>
        <fullName evidence="8">Glycerol kinase</fullName>
        <ecNumber evidence="8">2.7.1.30</ecNumber>
    </submittedName>
</protein>
<dbReference type="InterPro" id="IPR000577">
    <property type="entry name" value="Carb_kinase_FGGY"/>
</dbReference>
<dbReference type="InterPro" id="IPR043129">
    <property type="entry name" value="ATPase_NBD"/>
</dbReference>
<dbReference type="STRING" id="472175.EL18_00321"/>
<evidence type="ECO:0000259" key="7">
    <source>
        <dbReference type="Pfam" id="PF02782"/>
    </source>
</evidence>
<dbReference type="GO" id="GO:0005524">
    <property type="term" value="F:ATP binding"/>
    <property type="evidence" value="ECO:0007669"/>
    <property type="project" value="UniProtKB-KW"/>
</dbReference>
<evidence type="ECO:0000313" key="9">
    <source>
        <dbReference type="Proteomes" id="UP000053675"/>
    </source>
</evidence>
<dbReference type="InterPro" id="IPR018485">
    <property type="entry name" value="FGGY_C"/>
</dbReference>
<dbReference type="Pfam" id="PF02782">
    <property type="entry name" value="FGGY_C"/>
    <property type="match status" value="1"/>
</dbReference>
<dbReference type="InterPro" id="IPR018484">
    <property type="entry name" value="FGGY_N"/>
</dbReference>
<dbReference type="OrthoDB" id="9805576at2"/>
<dbReference type="EC" id="2.7.1.30" evidence="8"/>
<proteinExistence type="inferred from homology"/>
<keyword evidence="5" id="KW-0067">ATP-binding</keyword>
<keyword evidence="4 8" id="KW-0418">Kinase</keyword>
<dbReference type="PANTHER" id="PTHR10196:SF69">
    <property type="entry name" value="GLYCEROL KINASE"/>
    <property type="match status" value="1"/>
</dbReference>
<dbReference type="Gene3D" id="3.30.420.40">
    <property type="match status" value="2"/>
</dbReference>
<dbReference type="Proteomes" id="UP000053675">
    <property type="component" value="Unassembled WGS sequence"/>
</dbReference>
<comment type="caution">
    <text evidence="8">The sequence shown here is derived from an EMBL/GenBank/DDBJ whole genome shotgun (WGS) entry which is preliminary data.</text>
</comment>
<evidence type="ECO:0000256" key="2">
    <source>
        <dbReference type="ARBA" id="ARBA00022679"/>
    </source>
</evidence>
<dbReference type="EMBL" id="JMQM01000001">
    <property type="protein sequence ID" value="KFB09306.1"/>
    <property type="molecule type" value="Genomic_DNA"/>
</dbReference>
<dbReference type="PIRSF" id="PIRSF000538">
    <property type="entry name" value="GlpK"/>
    <property type="match status" value="1"/>
</dbReference>
<gene>
    <name evidence="8" type="primary">glpK_1</name>
    <name evidence="8" type="ORF">EL18_00321</name>
</gene>
<dbReference type="RefSeq" id="WP_036479090.1">
    <property type="nucleotide sequence ID" value="NZ_JMQM01000001.1"/>
</dbReference>
<keyword evidence="3" id="KW-0547">Nucleotide-binding</keyword>
<dbReference type="SUPFAM" id="SSF53067">
    <property type="entry name" value="Actin-like ATPase domain"/>
    <property type="match status" value="2"/>
</dbReference>
<comment type="similarity">
    <text evidence="1">Belongs to the FGGY kinase family.</text>
</comment>
<evidence type="ECO:0000313" key="8">
    <source>
        <dbReference type="EMBL" id="KFB09306.1"/>
    </source>
</evidence>
<dbReference type="eggNOG" id="COG0554">
    <property type="taxonomic scope" value="Bacteria"/>
</dbReference>
<keyword evidence="2 8" id="KW-0808">Transferase</keyword>
<evidence type="ECO:0000256" key="3">
    <source>
        <dbReference type="ARBA" id="ARBA00022741"/>
    </source>
</evidence>
<accession>A0A084U8M0</accession>
<sequence>MRLAGIDQGTTSTRALATRADGSIEVVHSASHKQYYPRDGWVEHDPEELIANIRKCADAVSDADALGIDNQGESCIAWDARSKEALSPVIVWQDSRTLQALERLREDGFEAETLERAGLPMDPYFSASKLGWIVNNVPAAREARKNGTLRLGTTDAFFLDRLTGTFATDVSTASRTSLMNLRTLEWDPVLCDLFGVPIECLPPIRSTTGDFGALGTAAGHLPVTASVVDQQAALYGFGCRQKGDAKITFGTGAFALMVTGEEIIRRPDLGLLPTVGWQLQGSDAVYALDGGVFTASAAVNWAKSLGLFSDFAKIDTFGNNSAAEGGLFFVPALAGLGCPYWQPRARGLWSGLSLEHGPDVMVQSILEGVALRSCQVMEAMDRCVPLAHGICIDGGMSRNTYFTQFLADVSGRTISPAIMPEVTGLGTICLAGDAPGIAYDAAVPCGSIQPKRDLRHLLPRFADIVSLSLKGSRDLSSG</sequence>
<dbReference type="AlphaFoldDB" id="A0A084U8M0"/>
<dbReference type="Pfam" id="PF00370">
    <property type="entry name" value="FGGY_N"/>
    <property type="match status" value="1"/>
</dbReference>
<feature type="domain" description="Carbohydrate kinase FGGY N-terminal" evidence="6">
    <location>
        <begin position="5"/>
        <end position="236"/>
    </location>
</feature>
<dbReference type="PATRIC" id="fig|472175.3.peg.332"/>
<keyword evidence="9" id="KW-1185">Reference proteome</keyword>
<dbReference type="GO" id="GO:0005829">
    <property type="term" value="C:cytosol"/>
    <property type="evidence" value="ECO:0007669"/>
    <property type="project" value="TreeGrafter"/>
</dbReference>
<organism evidence="8 9">
    <name type="scientific">Nitratireductor basaltis</name>
    <dbReference type="NCBI Taxonomy" id="472175"/>
    <lineage>
        <taxon>Bacteria</taxon>
        <taxon>Pseudomonadati</taxon>
        <taxon>Pseudomonadota</taxon>
        <taxon>Alphaproteobacteria</taxon>
        <taxon>Hyphomicrobiales</taxon>
        <taxon>Phyllobacteriaceae</taxon>
        <taxon>Nitratireductor</taxon>
    </lineage>
</organism>
<evidence type="ECO:0000256" key="5">
    <source>
        <dbReference type="ARBA" id="ARBA00022840"/>
    </source>
</evidence>
<evidence type="ECO:0000256" key="1">
    <source>
        <dbReference type="ARBA" id="ARBA00009156"/>
    </source>
</evidence>
<dbReference type="GO" id="GO:0004370">
    <property type="term" value="F:glycerol kinase activity"/>
    <property type="evidence" value="ECO:0007669"/>
    <property type="project" value="UniProtKB-EC"/>
</dbReference>
<dbReference type="PANTHER" id="PTHR10196">
    <property type="entry name" value="SUGAR KINASE"/>
    <property type="match status" value="1"/>
</dbReference>
<feature type="domain" description="Carbohydrate kinase FGGY C-terminal" evidence="7">
    <location>
        <begin position="245"/>
        <end position="432"/>
    </location>
</feature>
<dbReference type="GO" id="GO:0019563">
    <property type="term" value="P:glycerol catabolic process"/>
    <property type="evidence" value="ECO:0007669"/>
    <property type="project" value="TreeGrafter"/>
</dbReference>